<dbReference type="Pfam" id="PF04606">
    <property type="entry name" value="Ogr_Delta"/>
    <property type="match status" value="1"/>
</dbReference>
<dbReference type="Proteomes" id="UP000305539">
    <property type="component" value="Unassembled WGS sequence"/>
</dbReference>
<comment type="caution">
    <text evidence="2">The sequence shown here is derived from an EMBL/GenBank/DDBJ whole genome shotgun (WGS) entry which is preliminary data.</text>
</comment>
<evidence type="ECO:0000259" key="1">
    <source>
        <dbReference type="Pfam" id="PF04606"/>
    </source>
</evidence>
<reference evidence="2 3" key="1">
    <citation type="submission" date="2019-04" db="EMBL/GenBank/DDBJ databases">
        <title>Trinickia sp. 7GSK02, isolated from subtropical forest soil.</title>
        <authorList>
            <person name="Gao Z.-H."/>
            <person name="Qiu L.-H."/>
        </authorList>
    </citation>
    <scope>NUCLEOTIDE SEQUENCE [LARGE SCALE GENOMIC DNA]</scope>
    <source>
        <strain evidence="2 3">7GSK02</strain>
    </source>
</reference>
<dbReference type="OrthoDB" id="6895359at2"/>
<evidence type="ECO:0000313" key="3">
    <source>
        <dbReference type="Proteomes" id="UP000305539"/>
    </source>
</evidence>
<keyword evidence="3" id="KW-1185">Reference proteome</keyword>
<protein>
    <submittedName>
        <fullName evidence="2">Transcriptional regulator</fullName>
    </submittedName>
</protein>
<dbReference type="AlphaFoldDB" id="A0A4U1HUR5"/>
<evidence type="ECO:0000313" key="2">
    <source>
        <dbReference type="EMBL" id="TKC83444.1"/>
    </source>
</evidence>
<feature type="domain" description="Zinc finger Ogr/Delta-type" evidence="1">
    <location>
        <begin position="6"/>
        <end position="52"/>
    </location>
</feature>
<proteinExistence type="predicted"/>
<gene>
    <name evidence="2" type="ORF">FAZ69_23430</name>
</gene>
<organism evidence="2 3">
    <name type="scientific">Trinickia terrae</name>
    <dbReference type="NCBI Taxonomy" id="2571161"/>
    <lineage>
        <taxon>Bacteria</taxon>
        <taxon>Pseudomonadati</taxon>
        <taxon>Pseudomonadota</taxon>
        <taxon>Betaproteobacteria</taxon>
        <taxon>Burkholderiales</taxon>
        <taxon>Burkholderiaceae</taxon>
        <taxon>Trinickia</taxon>
    </lineage>
</organism>
<name>A0A4U1HUR5_9BURK</name>
<dbReference type="InterPro" id="IPR007684">
    <property type="entry name" value="Znf_Ogr/Delta"/>
</dbReference>
<accession>A0A4U1HUR5</accession>
<dbReference type="EMBL" id="SWJE01000014">
    <property type="protein sequence ID" value="TKC83444.1"/>
    <property type="molecule type" value="Genomic_DNA"/>
</dbReference>
<sequence length="82" mass="9385">MRILNRCPHCRTRATARSSRDMSLTFREVTFMCNNPECGHTYVVNMEFARTLSPSATPNLSLNLPLSPHVRERIAQQLELPV</sequence>
<dbReference type="RefSeq" id="WP_136897486.1">
    <property type="nucleotide sequence ID" value="NZ_SWJE01000014.1"/>
</dbReference>